<evidence type="ECO:0000313" key="12">
    <source>
        <dbReference type="EMBL" id="KAK3899958.1"/>
    </source>
</evidence>
<dbReference type="InterPro" id="IPR036220">
    <property type="entry name" value="UDP-Glc/GDP-Man_DH_C_sf"/>
</dbReference>
<dbReference type="Proteomes" id="UP001303889">
    <property type="component" value="Unassembled WGS sequence"/>
</dbReference>
<feature type="binding site" evidence="8">
    <location>
        <position position="424"/>
    </location>
    <ligand>
        <name>substrate</name>
    </ligand>
</feature>
<dbReference type="Pfam" id="PF03720">
    <property type="entry name" value="UDPG_MGDP_dh_C"/>
    <property type="match status" value="1"/>
</dbReference>
<name>A0AAN6RRM8_9PEZI</name>
<protein>
    <recommendedName>
        <fullName evidence="3">UDP-glucose 6-dehydrogenase</fullName>
        <ecNumber evidence="3">1.1.1.22</ecNumber>
    </recommendedName>
</protein>
<dbReference type="PANTHER" id="PTHR11374:SF3">
    <property type="entry name" value="UDP-GLUCOSE 6-DEHYDROGENASE"/>
    <property type="match status" value="1"/>
</dbReference>
<comment type="pathway">
    <text evidence="1">Nucleotide-sugar biosynthesis; UDP-alpha-D-glucuronate biosynthesis; UDP-alpha-D-glucuronate from UDP-alpha-D-glucose: step 1/1.</text>
</comment>
<evidence type="ECO:0000259" key="11">
    <source>
        <dbReference type="SMART" id="SM00984"/>
    </source>
</evidence>
<dbReference type="InterPro" id="IPR014027">
    <property type="entry name" value="UDP-Glc/GDP-Man_DH_C"/>
</dbReference>
<evidence type="ECO:0000256" key="2">
    <source>
        <dbReference type="ARBA" id="ARBA00006601"/>
    </source>
</evidence>
<feature type="binding site" evidence="9">
    <location>
        <position position="364"/>
    </location>
    <ligand>
        <name>NAD(+)</name>
        <dbReference type="ChEBI" id="CHEBI:57540"/>
    </ligand>
</feature>
<evidence type="ECO:0000256" key="6">
    <source>
        <dbReference type="ARBA" id="ARBA00047473"/>
    </source>
</evidence>
<feature type="domain" description="UDP-glucose/GDP-mannose dehydrogenase C-terminal" evidence="11">
    <location>
        <begin position="417"/>
        <end position="520"/>
    </location>
</feature>
<dbReference type="Gene3D" id="3.40.50.720">
    <property type="entry name" value="NAD(P)-binding Rossmann-like Domain"/>
    <property type="match status" value="2"/>
</dbReference>
<feature type="binding site" evidence="9">
    <location>
        <position position="431"/>
    </location>
    <ligand>
        <name>NAD(+)</name>
        <dbReference type="ChEBI" id="CHEBI:57540"/>
    </ligand>
</feature>
<accession>A0AAN6RRM8</accession>
<dbReference type="Gene3D" id="1.20.5.100">
    <property type="entry name" value="Cytochrome c1, transmembrane anchor, C-terminal"/>
    <property type="match status" value="1"/>
</dbReference>
<dbReference type="GO" id="GO:0006024">
    <property type="term" value="P:glycosaminoglycan biosynthetic process"/>
    <property type="evidence" value="ECO:0007669"/>
    <property type="project" value="TreeGrafter"/>
</dbReference>
<keyword evidence="13" id="KW-1185">Reference proteome</keyword>
<dbReference type="PIRSF" id="PIRSF000124">
    <property type="entry name" value="UDPglc_GDPman_dh"/>
    <property type="match status" value="1"/>
</dbReference>
<dbReference type="NCBIfam" id="TIGR03026">
    <property type="entry name" value="NDP-sugDHase"/>
    <property type="match status" value="1"/>
</dbReference>
<keyword evidence="5 9" id="KW-0520">NAD</keyword>
<evidence type="ECO:0000256" key="8">
    <source>
        <dbReference type="PIRSR" id="PIRSR500134-2"/>
    </source>
</evidence>
<comment type="catalytic activity">
    <reaction evidence="6">
        <text>UDP-alpha-D-glucose + 2 NAD(+) + H2O = UDP-alpha-D-glucuronate + 2 NADH + 3 H(+)</text>
        <dbReference type="Rhea" id="RHEA:23596"/>
        <dbReference type="ChEBI" id="CHEBI:15377"/>
        <dbReference type="ChEBI" id="CHEBI:15378"/>
        <dbReference type="ChEBI" id="CHEBI:57540"/>
        <dbReference type="ChEBI" id="CHEBI:57945"/>
        <dbReference type="ChEBI" id="CHEBI:58052"/>
        <dbReference type="ChEBI" id="CHEBI:58885"/>
        <dbReference type="EC" id="1.1.1.22"/>
    </reaction>
</comment>
<dbReference type="FunFam" id="1.20.5.100:FF:000001">
    <property type="entry name" value="UDP-glucose 6-dehydrogenase"/>
    <property type="match status" value="1"/>
</dbReference>
<dbReference type="InterPro" id="IPR036291">
    <property type="entry name" value="NAD(P)-bd_dom_sf"/>
</dbReference>
<dbReference type="GO" id="GO:0000271">
    <property type="term" value="P:polysaccharide biosynthetic process"/>
    <property type="evidence" value="ECO:0007669"/>
    <property type="project" value="InterPro"/>
</dbReference>
<dbReference type="Pfam" id="PF03721">
    <property type="entry name" value="UDPG_MGDP_dh_N"/>
    <property type="match status" value="2"/>
</dbReference>
<dbReference type="GO" id="GO:0003979">
    <property type="term" value="F:UDP-glucose 6-dehydrogenase activity"/>
    <property type="evidence" value="ECO:0007669"/>
    <property type="project" value="UniProtKB-EC"/>
</dbReference>
<feature type="binding site" evidence="9">
    <location>
        <position position="104"/>
    </location>
    <ligand>
        <name>NAD(+)</name>
        <dbReference type="ChEBI" id="CHEBI:57540"/>
    </ligand>
</feature>
<proteinExistence type="inferred from homology"/>
<feature type="binding site" evidence="8">
    <location>
        <position position="358"/>
    </location>
    <ligand>
        <name>substrate</name>
    </ligand>
</feature>
<dbReference type="InterPro" id="IPR017476">
    <property type="entry name" value="UDP-Glc/GDP-Man"/>
</dbReference>
<feature type="binding site" evidence="8">
    <location>
        <begin position="350"/>
        <end position="354"/>
    </location>
    <ligand>
        <name>substrate</name>
    </ligand>
</feature>
<comment type="caution">
    <text evidence="12">The sequence shown here is derived from an EMBL/GenBank/DDBJ whole genome shotgun (WGS) entry which is preliminary data.</text>
</comment>
<gene>
    <name evidence="12" type="ORF">C8A05DRAFT_46098</name>
</gene>
<dbReference type="AlphaFoldDB" id="A0AAN6RRM8"/>
<dbReference type="FunFam" id="3.40.50.720:FF:000193">
    <property type="entry name" value="UDP-glucose 6-dehydrogenase"/>
    <property type="match status" value="1"/>
</dbReference>
<feature type="binding site" evidence="8">
    <location>
        <position position="305"/>
    </location>
    <ligand>
        <name>substrate</name>
    </ligand>
</feature>
<dbReference type="SUPFAM" id="SSF51735">
    <property type="entry name" value="NAD(P)-binding Rossmann-fold domains"/>
    <property type="match status" value="1"/>
</dbReference>
<dbReference type="EC" id="1.1.1.22" evidence="3"/>
<evidence type="ECO:0000256" key="1">
    <source>
        <dbReference type="ARBA" id="ARBA00004701"/>
    </source>
</evidence>
<dbReference type="PANTHER" id="PTHR11374">
    <property type="entry name" value="UDP-GLUCOSE DEHYDROGENASE/UDP-MANNAC DEHYDROGENASE"/>
    <property type="match status" value="1"/>
</dbReference>
<dbReference type="PIRSF" id="PIRSF500134">
    <property type="entry name" value="UDPglc_DH_bac"/>
    <property type="match status" value="1"/>
</dbReference>
<dbReference type="SUPFAM" id="SSF52413">
    <property type="entry name" value="UDP-glucose/GDP-mannose dehydrogenase C-terminal domain"/>
    <property type="match status" value="1"/>
</dbReference>
<dbReference type="InterPro" id="IPR008927">
    <property type="entry name" value="6-PGluconate_DH-like_C_sf"/>
</dbReference>
<evidence type="ECO:0000256" key="10">
    <source>
        <dbReference type="SAM" id="MobiDB-lite"/>
    </source>
</evidence>
<sequence length="619" mass="66841">MASLQPFMIDGDDLPTLDDSTAPTTPDGSSSFSPELRPQADLGFLNPGPLAVTARPRDAAAAAPPPVRNICFIGAGFVGGPTAAVIALHNPDVRVSVVDRDEKRIRRWNSKHPPIYEPGLNKILRVTRDGSRESLCDFKPPAGWETRLSPSSKTRNPNLVFSSDVARSVAQADIVMVAVNTPTKRRGNGGGSATDMAAFEAVTATVAEHARPGAIIVEKSTVPCRTSQLLAIHRPGVHFEILSNPEFLSAGTAINDLLYANRILIGARNTESGRRAASALASVYASWIPPERIITTNCFSSELAKLVANAMLAQRISSMNSIAAICEKTGADVDEVAGAIGADPRIGSKFLRAGIGFGGSCFKKDILSLVYLAETLVLPEVAQYWRAVVDMNEFARNRFVTRAVKCLNNTLTGKKVTVLGFAFKKNTNDTRESPALDIIRALEEEGPAEIAVYDPLCPPTQMSEEIGRFAGNGALQSNGGSVVVYSDVYAACRGTNAVLITTEFDEFKNRAGRSGDQSRPLESTQTPSMRLAHAEDPLCPIPPCSDDCPDCQVEASSTLSFTSNPEQRRTTKMDWTKVYYHMRRPQWVLDGRGVLEIESMERIGFRVESVGRCGANQEV</sequence>
<dbReference type="SUPFAM" id="SSF48179">
    <property type="entry name" value="6-phosphogluconate dehydrogenase C-terminal domain-like"/>
    <property type="match status" value="1"/>
</dbReference>
<dbReference type="EMBL" id="MU855720">
    <property type="protein sequence ID" value="KAK3899958.1"/>
    <property type="molecule type" value="Genomic_DNA"/>
</dbReference>
<feature type="region of interest" description="Disordered" evidence="10">
    <location>
        <begin position="1"/>
        <end position="39"/>
    </location>
</feature>
<dbReference type="InterPro" id="IPR014026">
    <property type="entry name" value="UDP-Glc/GDP-Man_DH_dimer"/>
</dbReference>
<evidence type="ECO:0000256" key="7">
    <source>
        <dbReference type="PIRSR" id="PIRSR500134-1"/>
    </source>
</evidence>
<dbReference type="InterPro" id="IPR028357">
    <property type="entry name" value="UDPglc_DH_bac"/>
</dbReference>
<dbReference type="SMART" id="SM00984">
    <property type="entry name" value="UDPG_MGDP_dh_C"/>
    <property type="match status" value="1"/>
</dbReference>
<organism evidence="12 13">
    <name type="scientific">Staphylotrichum tortipilum</name>
    <dbReference type="NCBI Taxonomy" id="2831512"/>
    <lineage>
        <taxon>Eukaryota</taxon>
        <taxon>Fungi</taxon>
        <taxon>Dikarya</taxon>
        <taxon>Ascomycota</taxon>
        <taxon>Pezizomycotina</taxon>
        <taxon>Sordariomycetes</taxon>
        <taxon>Sordariomycetidae</taxon>
        <taxon>Sordariales</taxon>
        <taxon>Chaetomiaceae</taxon>
        <taxon>Staphylotrichum</taxon>
    </lineage>
</organism>
<reference evidence="12" key="2">
    <citation type="submission" date="2023-05" db="EMBL/GenBank/DDBJ databases">
        <authorList>
            <consortium name="Lawrence Berkeley National Laboratory"/>
            <person name="Steindorff A."/>
            <person name="Hensen N."/>
            <person name="Bonometti L."/>
            <person name="Westerberg I."/>
            <person name="Brannstrom I.O."/>
            <person name="Guillou S."/>
            <person name="Cros-Aarteil S."/>
            <person name="Calhoun S."/>
            <person name="Haridas S."/>
            <person name="Kuo A."/>
            <person name="Mondo S."/>
            <person name="Pangilinan J."/>
            <person name="Riley R."/>
            <person name="Labutti K."/>
            <person name="Andreopoulos B."/>
            <person name="Lipzen A."/>
            <person name="Chen C."/>
            <person name="Yanf M."/>
            <person name="Daum C."/>
            <person name="Ng V."/>
            <person name="Clum A."/>
            <person name="Ohm R."/>
            <person name="Martin F."/>
            <person name="Silar P."/>
            <person name="Natvig D."/>
            <person name="Lalanne C."/>
            <person name="Gautier V."/>
            <person name="Ament-Velasquez S.L."/>
            <person name="Kruys A."/>
            <person name="Hutchinson M.I."/>
            <person name="Powell A.J."/>
            <person name="Barry K."/>
            <person name="Miller A.N."/>
            <person name="Grigoriev I.V."/>
            <person name="Debuchy R."/>
            <person name="Gladieux P."/>
            <person name="Thoren M.H."/>
            <person name="Johannesson H."/>
        </authorList>
    </citation>
    <scope>NUCLEOTIDE SEQUENCE</scope>
    <source>
        <strain evidence="12">CBS 103.79</strain>
    </source>
</reference>
<evidence type="ECO:0000256" key="5">
    <source>
        <dbReference type="ARBA" id="ARBA00023027"/>
    </source>
</evidence>
<feature type="binding site" evidence="9">
    <location>
        <position position="99"/>
    </location>
    <ligand>
        <name>NAD(+)</name>
        <dbReference type="ChEBI" id="CHEBI:57540"/>
    </ligand>
</feature>
<dbReference type="Pfam" id="PF00984">
    <property type="entry name" value="UDPG_MGDP_dh"/>
    <property type="match status" value="1"/>
</dbReference>
<evidence type="ECO:0000256" key="4">
    <source>
        <dbReference type="ARBA" id="ARBA00023002"/>
    </source>
</evidence>
<dbReference type="GO" id="GO:0051287">
    <property type="term" value="F:NAD binding"/>
    <property type="evidence" value="ECO:0007669"/>
    <property type="project" value="InterPro"/>
</dbReference>
<dbReference type="GO" id="GO:0005634">
    <property type="term" value="C:nucleus"/>
    <property type="evidence" value="ECO:0007669"/>
    <property type="project" value="TreeGrafter"/>
</dbReference>
<reference evidence="12" key="1">
    <citation type="journal article" date="2023" name="Mol. Phylogenet. Evol.">
        <title>Genome-scale phylogeny and comparative genomics of the fungal order Sordariales.</title>
        <authorList>
            <person name="Hensen N."/>
            <person name="Bonometti L."/>
            <person name="Westerberg I."/>
            <person name="Brannstrom I.O."/>
            <person name="Guillou S."/>
            <person name="Cros-Aarteil S."/>
            <person name="Calhoun S."/>
            <person name="Haridas S."/>
            <person name="Kuo A."/>
            <person name="Mondo S."/>
            <person name="Pangilinan J."/>
            <person name="Riley R."/>
            <person name="LaButti K."/>
            <person name="Andreopoulos B."/>
            <person name="Lipzen A."/>
            <person name="Chen C."/>
            <person name="Yan M."/>
            <person name="Daum C."/>
            <person name="Ng V."/>
            <person name="Clum A."/>
            <person name="Steindorff A."/>
            <person name="Ohm R.A."/>
            <person name="Martin F."/>
            <person name="Silar P."/>
            <person name="Natvig D.O."/>
            <person name="Lalanne C."/>
            <person name="Gautier V."/>
            <person name="Ament-Velasquez S.L."/>
            <person name="Kruys A."/>
            <person name="Hutchinson M.I."/>
            <person name="Powell A.J."/>
            <person name="Barry K."/>
            <person name="Miller A.N."/>
            <person name="Grigoriev I.V."/>
            <person name="Debuchy R."/>
            <person name="Gladieux P."/>
            <person name="Hiltunen Thoren M."/>
            <person name="Johannesson H."/>
        </authorList>
    </citation>
    <scope>NUCLEOTIDE SEQUENCE</scope>
    <source>
        <strain evidence="12">CBS 103.79</strain>
    </source>
</reference>
<feature type="binding site" evidence="9">
    <location>
        <position position="221"/>
    </location>
    <ligand>
        <name>NAD(+)</name>
        <dbReference type="ChEBI" id="CHEBI:57540"/>
    </ligand>
</feature>
<dbReference type="InterPro" id="IPR028356">
    <property type="entry name" value="UDPglc_DH_euk"/>
</dbReference>
<dbReference type="InterPro" id="IPR001732">
    <property type="entry name" value="UDP-Glc/GDP-Man_DH_N"/>
</dbReference>
<evidence type="ECO:0000313" key="13">
    <source>
        <dbReference type="Proteomes" id="UP001303889"/>
    </source>
</evidence>
<comment type="similarity">
    <text evidence="2">Belongs to the UDP-glucose/GDP-mannose dehydrogenase family.</text>
</comment>
<feature type="compositionally biased region" description="Polar residues" evidence="10">
    <location>
        <begin position="18"/>
        <end position="33"/>
    </location>
</feature>
<feature type="active site" description="Nucleophile" evidence="7">
    <location>
        <position position="361"/>
    </location>
</feature>
<evidence type="ECO:0000256" key="9">
    <source>
        <dbReference type="PIRSR" id="PIRSR500134-3"/>
    </source>
</evidence>
<keyword evidence="4" id="KW-0560">Oxidoreductase</keyword>
<evidence type="ECO:0000256" key="3">
    <source>
        <dbReference type="ARBA" id="ARBA00012954"/>
    </source>
</evidence>
<feature type="binding site" evidence="9">
    <location>
        <position position="181"/>
    </location>
    <ligand>
        <name>NAD(+)</name>
        <dbReference type="ChEBI" id="CHEBI:57540"/>
    </ligand>
</feature>